<reference evidence="3 4" key="1">
    <citation type="submission" date="2022-04" db="EMBL/GenBank/DDBJ databases">
        <title>Positive selection, recombination, and allopatry shape intraspecific diversity of widespread and dominant cyanobacteria.</title>
        <authorList>
            <person name="Wei J."/>
            <person name="Shu W."/>
            <person name="Hu C."/>
        </authorList>
    </citation>
    <scope>NUCLEOTIDE SEQUENCE [LARGE SCALE GENOMIC DNA]</scope>
    <source>
        <strain evidence="3 4">GB2-A5</strain>
    </source>
</reference>
<comment type="caution">
    <text evidence="3">The sequence shown here is derived from an EMBL/GenBank/DDBJ whole genome shotgun (WGS) entry which is preliminary data.</text>
</comment>
<dbReference type="Proteomes" id="UP001442494">
    <property type="component" value="Unassembled WGS sequence"/>
</dbReference>
<gene>
    <name evidence="3" type="ORF">NDI37_25390</name>
</gene>
<evidence type="ECO:0000256" key="1">
    <source>
        <dbReference type="ARBA" id="ARBA00022676"/>
    </source>
</evidence>
<dbReference type="InterPro" id="IPR002201">
    <property type="entry name" value="Glyco_trans_9"/>
</dbReference>
<dbReference type="PANTHER" id="PTHR30160">
    <property type="entry name" value="TETRAACYLDISACCHARIDE 4'-KINASE-RELATED"/>
    <property type="match status" value="1"/>
</dbReference>
<dbReference type="Pfam" id="PF01075">
    <property type="entry name" value="Glyco_transf_9"/>
    <property type="match status" value="1"/>
</dbReference>
<keyword evidence="1" id="KW-0328">Glycosyltransferase</keyword>
<keyword evidence="2" id="KW-0808">Transferase</keyword>
<accession>A0ABV0JWE4</accession>
<keyword evidence="4" id="KW-1185">Reference proteome</keyword>
<sequence>MRILALVPGGIGDQILFFPTLDDLKRNYPEAQIDVVVEPRAKGAYRVCKSVDEVIAYDFKGSNGPADWGNLLGVIRDREYDIVLSLGSRWSVGLLLWLTGITTRVSYSGPGNLFLTNPVPLKQSQYAAHMYHDLLQGVGISSPCPPLAINVPKKDIEWAETQQRQLGIDETGYILIHGGSSALAQSKGIDKIYPAKKWQQIIQDIQQRQPELPIVILKGPEDEQLVSELMQTCPGLKVSSPPDIGKLAATIAAANLMLCTDSAPMHLAVAVGTYTIALFGPTEAKKLLPPDSDRVRGMQSPTRWIADIAPADVLDKIWNT</sequence>
<dbReference type="InterPro" id="IPR051199">
    <property type="entry name" value="LPS_LOS_Heptosyltrfase"/>
</dbReference>
<dbReference type="EMBL" id="JAMPKK010000087">
    <property type="protein sequence ID" value="MEP0867784.1"/>
    <property type="molecule type" value="Genomic_DNA"/>
</dbReference>
<evidence type="ECO:0000313" key="4">
    <source>
        <dbReference type="Proteomes" id="UP001442494"/>
    </source>
</evidence>
<dbReference type="PANTHER" id="PTHR30160:SF7">
    <property type="entry name" value="ADP-HEPTOSE--LPS HEPTOSYLTRANSFERASE 2"/>
    <property type="match status" value="1"/>
</dbReference>
<dbReference type="CDD" id="cd03789">
    <property type="entry name" value="GT9_LPS_heptosyltransferase"/>
    <property type="match status" value="1"/>
</dbReference>
<dbReference type="Gene3D" id="3.40.50.2000">
    <property type="entry name" value="Glycogen Phosphorylase B"/>
    <property type="match status" value="2"/>
</dbReference>
<dbReference type="RefSeq" id="WP_190418253.1">
    <property type="nucleotide sequence ID" value="NZ_JAMPKK010000087.1"/>
</dbReference>
<evidence type="ECO:0000256" key="2">
    <source>
        <dbReference type="ARBA" id="ARBA00022679"/>
    </source>
</evidence>
<proteinExistence type="predicted"/>
<name>A0ABV0JWE4_9CYAN</name>
<protein>
    <submittedName>
        <fullName evidence="3">Glycosyltransferase family 9 protein</fullName>
    </submittedName>
</protein>
<dbReference type="SUPFAM" id="SSF53756">
    <property type="entry name" value="UDP-Glycosyltransferase/glycogen phosphorylase"/>
    <property type="match status" value="1"/>
</dbReference>
<evidence type="ECO:0000313" key="3">
    <source>
        <dbReference type="EMBL" id="MEP0867784.1"/>
    </source>
</evidence>
<organism evidence="3 4">
    <name type="scientific">Funiculus sociatus GB2-A5</name>
    <dbReference type="NCBI Taxonomy" id="2933946"/>
    <lineage>
        <taxon>Bacteria</taxon>
        <taxon>Bacillati</taxon>
        <taxon>Cyanobacteriota</taxon>
        <taxon>Cyanophyceae</taxon>
        <taxon>Coleofasciculales</taxon>
        <taxon>Coleofasciculaceae</taxon>
        <taxon>Funiculus</taxon>
    </lineage>
</organism>